<gene>
    <name evidence="3" type="ORF">ADEAN_000484700</name>
</gene>
<evidence type="ECO:0000313" key="4">
    <source>
        <dbReference type="Proteomes" id="UP000515908"/>
    </source>
</evidence>
<dbReference type="PANTHER" id="PTHR20916:SF18">
    <property type="entry name" value="IPT_TIG DOMAIN-CONTAINING PROTEIN"/>
    <property type="match status" value="1"/>
</dbReference>
<dbReference type="InterPro" id="IPR013894">
    <property type="entry name" value="RMI1_OB"/>
</dbReference>
<dbReference type="VEuPathDB" id="TriTrypDB:ADEAN_000484700"/>
<dbReference type="Gene3D" id="2.40.50.770">
    <property type="entry name" value="RecQ-mediated genome instability protein Rmi1, C-terminal domain"/>
    <property type="match status" value="1"/>
</dbReference>
<evidence type="ECO:0000259" key="2">
    <source>
        <dbReference type="Pfam" id="PF08585"/>
    </source>
</evidence>
<proteinExistence type="predicted"/>
<feature type="domain" description="RecQ mediated genome instability protein 1 OB-fold" evidence="2">
    <location>
        <begin position="53"/>
        <end position="199"/>
    </location>
</feature>
<feature type="region of interest" description="Disordered" evidence="1">
    <location>
        <begin position="289"/>
        <end position="309"/>
    </location>
</feature>
<organism evidence="3 4">
    <name type="scientific">Angomonas deanei</name>
    <dbReference type="NCBI Taxonomy" id="59799"/>
    <lineage>
        <taxon>Eukaryota</taxon>
        <taxon>Discoba</taxon>
        <taxon>Euglenozoa</taxon>
        <taxon>Kinetoplastea</taxon>
        <taxon>Metakinetoplastina</taxon>
        <taxon>Trypanosomatida</taxon>
        <taxon>Trypanosomatidae</taxon>
        <taxon>Strigomonadinae</taxon>
        <taxon>Angomonas</taxon>
    </lineage>
</organism>
<accession>A0A7G2CCX3</accession>
<dbReference type="EMBL" id="LR877152">
    <property type="protein sequence ID" value="CAD2217369.1"/>
    <property type="molecule type" value="Genomic_DNA"/>
</dbReference>
<dbReference type="Proteomes" id="UP000515908">
    <property type="component" value="Chromosome 08"/>
</dbReference>
<name>A0A7G2CCX3_9TRYP</name>
<keyword evidence="4" id="KW-1185">Reference proteome</keyword>
<sequence>MQESTLYAGTDTQTLQYIQAHLDDDMELLAHQQHIQPALLLSPNPPFNTNNNGSDCLVLQILMAEDISLQAIDRLKALASSVGDPNNNNNTANAIVALSPDEEGADNRSNNHNNNNSIVSEELQEVFRQLDGGNDTNKSTNAYSPNRCLKLLLTDGFSRIIAVEKRVANLPPLLGEGVVLGAKIKIKLSTNPIQNKVLLGTPLYAHGVLRLSSKETTAMGGVVRALLYYSGMEASTAVQRRSGKPIPSREAPMTVQQNNNNSVVVPAVPVAANTVRPVNPTTVVEEVAAPLPTPTPNNNNPTTNNNTNIDTEGTLVLRPLSQYKQFKHTQKYAPFLTEVVIEEVISDLVIAPQYGSSNNHNNNSNEPILVFSLMAQVVSPDSVHHIHHHDHTSEAITVDLGNFWLEQLIGMNANQFQLLTQNNNNNNNNNNMNQINAIIERMGNTLQQLNSCEVVLVERIQDAVVEITDVRRVS</sequence>
<dbReference type="AlphaFoldDB" id="A0A7G2CCX3"/>
<dbReference type="Pfam" id="PF08585">
    <property type="entry name" value="RMI1_N_C"/>
    <property type="match status" value="1"/>
</dbReference>
<protein>
    <submittedName>
        <fullName evidence="3">RecQ mediated genome instability protein, putative</fullName>
    </submittedName>
</protein>
<reference evidence="3 4" key="1">
    <citation type="submission" date="2020-08" db="EMBL/GenBank/DDBJ databases">
        <authorList>
            <person name="Newling K."/>
            <person name="Davey J."/>
            <person name="Forrester S."/>
        </authorList>
    </citation>
    <scope>NUCLEOTIDE SEQUENCE [LARGE SCALE GENOMIC DNA]</scope>
    <source>
        <strain evidence="4">Crithidia deanei Carvalho (ATCC PRA-265)</strain>
    </source>
</reference>
<evidence type="ECO:0000313" key="3">
    <source>
        <dbReference type="EMBL" id="CAD2217369.1"/>
    </source>
</evidence>
<dbReference type="PANTHER" id="PTHR20916">
    <property type="entry name" value="CYSTEINE AND GLYCINE-RICH PROTEIN 2 BINDING PROTEIN"/>
    <property type="match status" value="1"/>
</dbReference>
<feature type="compositionally biased region" description="Low complexity" evidence="1">
    <location>
        <begin position="296"/>
        <end position="308"/>
    </location>
</feature>
<evidence type="ECO:0000256" key="1">
    <source>
        <dbReference type="SAM" id="MobiDB-lite"/>
    </source>
</evidence>
<dbReference type="InterPro" id="IPR042470">
    <property type="entry name" value="RMI1_N_C_sf"/>
</dbReference>